<dbReference type="NCBIfam" id="TIGR01049">
    <property type="entry name" value="rpsJ_bact"/>
    <property type="match status" value="1"/>
</dbReference>
<dbReference type="GO" id="GO:0003735">
    <property type="term" value="F:structural constituent of ribosome"/>
    <property type="evidence" value="ECO:0007669"/>
    <property type="project" value="InterPro"/>
</dbReference>
<name>A0A2H0TDZ6_9BACT</name>
<keyword evidence="3 4" id="KW-0687">Ribonucleoprotein</keyword>
<evidence type="ECO:0000256" key="3">
    <source>
        <dbReference type="ARBA" id="ARBA00023274"/>
    </source>
</evidence>
<evidence type="ECO:0000256" key="5">
    <source>
        <dbReference type="SAM" id="MobiDB-lite"/>
    </source>
</evidence>
<dbReference type="SUPFAM" id="SSF54999">
    <property type="entry name" value="Ribosomal protein S10"/>
    <property type="match status" value="1"/>
</dbReference>
<evidence type="ECO:0000259" key="6">
    <source>
        <dbReference type="SMART" id="SM01403"/>
    </source>
</evidence>
<dbReference type="GO" id="GO:0006412">
    <property type="term" value="P:translation"/>
    <property type="evidence" value="ECO:0007669"/>
    <property type="project" value="UniProtKB-UniRule"/>
</dbReference>
<feature type="compositionally biased region" description="Basic residues" evidence="5">
    <location>
        <begin position="7"/>
        <end position="33"/>
    </location>
</feature>
<dbReference type="PRINTS" id="PR00971">
    <property type="entry name" value="RIBOSOMALS10"/>
</dbReference>
<evidence type="ECO:0000313" key="8">
    <source>
        <dbReference type="Proteomes" id="UP000231503"/>
    </source>
</evidence>
<dbReference type="AlphaFoldDB" id="A0A2H0TDZ6"/>
<dbReference type="HAMAP" id="MF_00508">
    <property type="entry name" value="Ribosomal_uS10"/>
    <property type="match status" value="1"/>
</dbReference>
<evidence type="ECO:0000256" key="4">
    <source>
        <dbReference type="HAMAP-Rule" id="MF_00508"/>
    </source>
</evidence>
<dbReference type="EMBL" id="PFCO01000003">
    <property type="protein sequence ID" value="PIR69766.1"/>
    <property type="molecule type" value="Genomic_DNA"/>
</dbReference>
<sequence length="140" mass="15749">MTATQSKAKKKSASKKSAPKKVAAKPAAPKKKKAAEEALPQKLRIRVRAYDHKILDTSVKQIVETARRYGAELTGPVPLPVEIRKYTVNRSTFVHKNAREQFEMRIHKRLIDILNPTPRIIDALTNLNLPAGVDIEVKMM</sequence>
<feature type="region of interest" description="Disordered" evidence="5">
    <location>
        <begin position="1"/>
        <end position="38"/>
    </location>
</feature>
<dbReference type="NCBIfam" id="NF001861">
    <property type="entry name" value="PRK00596.1"/>
    <property type="match status" value="1"/>
</dbReference>
<dbReference type="InterPro" id="IPR027486">
    <property type="entry name" value="Ribosomal_uS10_dom"/>
</dbReference>
<dbReference type="InterPro" id="IPR001848">
    <property type="entry name" value="Ribosomal_uS10"/>
</dbReference>
<dbReference type="SMART" id="SM01403">
    <property type="entry name" value="Ribosomal_S10"/>
    <property type="match status" value="1"/>
</dbReference>
<evidence type="ECO:0000256" key="2">
    <source>
        <dbReference type="ARBA" id="ARBA00022980"/>
    </source>
</evidence>
<keyword evidence="2 4" id="KW-0689">Ribosomal protein</keyword>
<dbReference type="GO" id="GO:0005840">
    <property type="term" value="C:ribosome"/>
    <property type="evidence" value="ECO:0007669"/>
    <property type="project" value="UniProtKB-KW"/>
</dbReference>
<accession>A0A2H0TDZ6</accession>
<gene>
    <name evidence="4" type="primary">rpsJ</name>
    <name evidence="7" type="ORF">COU47_01660</name>
</gene>
<reference evidence="8" key="1">
    <citation type="submission" date="2017-09" db="EMBL/GenBank/DDBJ databases">
        <title>Depth-based differentiation of microbial function through sediment-hosted aquifers and enrichment of novel symbionts in the deep terrestrial subsurface.</title>
        <authorList>
            <person name="Probst A.J."/>
            <person name="Ladd B."/>
            <person name="Jarett J.K."/>
            <person name="Geller-Mcgrath D.E."/>
            <person name="Sieber C.M.K."/>
            <person name="Emerson J.B."/>
            <person name="Anantharaman K."/>
            <person name="Thomas B.C."/>
            <person name="Malmstrom R."/>
            <person name="Stieglmeier M."/>
            <person name="Klingl A."/>
            <person name="Woyke T."/>
            <person name="Ryan C.M."/>
            <person name="Banfield J.F."/>
        </authorList>
    </citation>
    <scope>NUCLEOTIDE SEQUENCE [LARGE SCALE GENOMIC DNA]</scope>
</reference>
<comment type="caution">
    <text evidence="7">The sequence shown here is derived from an EMBL/GenBank/DDBJ whole genome shotgun (WGS) entry which is preliminary data.</text>
</comment>
<comment type="function">
    <text evidence="4">Involved in the binding of tRNA to the ribosomes.</text>
</comment>
<dbReference type="FunFam" id="3.30.70.600:FF:000003">
    <property type="entry name" value="30S ribosomal protein S10"/>
    <property type="match status" value="1"/>
</dbReference>
<feature type="domain" description="Small ribosomal subunit protein uS10" evidence="6">
    <location>
        <begin position="44"/>
        <end position="138"/>
    </location>
</feature>
<dbReference type="Proteomes" id="UP000231503">
    <property type="component" value="Unassembled WGS sequence"/>
</dbReference>
<proteinExistence type="inferred from homology"/>
<dbReference type="GO" id="GO:1990904">
    <property type="term" value="C:ribonucleoprotein complex"/>
    <property type="evidence" value="ECO:0007669"/>
    <property type="project" value="UniProtKB-KW"/>
</dbReference>
<evidence type="ECO:0000256" key="1">
    <source>
        <dbReference type="ARBA" id="ARBA00007102"/>
    </source>
</evidence>
<evidence type="ECO:0000313" key="7">
    <source>
        <dbReference type="EMBL" id="PIR69766.1"/>
    </source>
</evidence>
<dbReference type="GO" id="GO:0000049">
    <property type="term" value="F:tRNA binding"/>
    <property type="evidence" value="ECO:0007669"/>
    <property type="project" value="UniProtKB-UniRule"/>
</dbReference>
<dbReference type="Gene3D" id="3.30.70.600">
    <property type="entry name" value="Ribosomal protein S10 domain"/>
    <property type="match status" value="1"/>
</dbReference>
<comment type="similarity">
    <text evidence="1 4">Belongs to the universal ribosomal protein uS10 family.</text>
</comment>
<dbReference type="Pfam" id="PF00338">
    <property type="entry name" value="Ribosomal_S10"/>
    <property type="match status" value="1"/>
</dbReference>
<dbReference type="InterPro" id="IPR036838">
    <property type="entry name" value="Ribosomal_uS10_dom_sf"/>
</dbReference>
<protein>
    <recommendedName>
        <fullName evidence="4">Small ribosomal subunit protein uS10</fullName>
    </recommendedName>
</protein>
<dbReference type="PANTHER" id="PTHR11700">
    <property type="entry name" value="30S RIBOSOMAL PROTEIN S10 FAMILY MEMBER"/>
    <property type="match status" value="1"/>
</dbReference>
<organism evidence="7 8">
    <name type="scientific">Candidatus Niyogibacteria bacterium CG10_big_fil_rev_8_21_14_0_10_46_36</name>
    <dbReference type="NCBI Taxonomy" id="1974726"/>
    <lineage>
        <taxon>Bacteria</taxon>
        <taxon>Candidatus Niyogiibacteriota</taxon>
    </lineage>
</organism>
<comment type="subunit">
    <text evidence="4">Part of the 30S ribosomal subunit.</text>
</comment>